<keyword evidence="1" id="KW-0808">Transferase</keyword>
<organism evidence="4 5">
    <name type="scientific">Arenibacterium halophilum</name>
    <dbReference type="NCBI Taxonomy" id="2583821"/>
    <lineage>
        <taxon>Bacteria</taxon>
        <taxon>Pseudomonadati</taxon>
        <taxon>Pseudomonadota</taxon>
        <taxon>Alphaproteobacteria</taxon>
        <taxon>Rhodobacterales</taxon>
        <taxon>Paracoccaceae</taxon>
        <taxon>Arenibacterium</taxon>
    </lineage>
</organism>
<dbReference type="Gene3D" id="3.30.420.40">
    <property type="match status" value="1"/>
</dbReference>
<evidence type="ECO:0000256" key="1">
    <source>
        <dbReference type="ARBA" id="ARBA00022679"/>
    </source>
</evidence>
<dbReference type="InterPro" id="IPR003836">
    <property type="entry name" value="Glucokinase"/>
</dbReference>
<dbReference type="EMBL" id="VCPC01000008">
    <property type="protein sequence ID" value="TMV07458.1"/>
    <property type="molecule type" value="Genomic_DNA"/>
</dbReference>
<evidence type="ECO:0000256" key="3">
    <source>
        <dbReference type="RuleBase" id="RU004046"/>
    </source>
</evidence>
<comment type="similarity">
    <text evidence="3">Belongs to the bacterial glucokinase family.</text>
</comment>
<accession>A0ABY2WXZ9</accession>
<dbReference type="Gene3D" id="3.40.367.20">
    <property type="match status" value="1"/>
</dbReference>
<sequence length="323" mass="33917">MWTITCPSWRAGPDVTGTLLVGDLGGTNCRFGLVAPGSDRIDDMRSLPNGSAADFIALARGYLDGRKVDRLTLAIAAPAEGERIVLTNRDWVIDRAEIVAALGLSDLRIVNDFEALGHALARPEALDSVAVKPGTPAPQGTRIILGAGTGFNCSARLANGSVVVCEAGHTTFAPLTELDQRLQAAMTAKYTRCSVERLLSGSGLREIHALITGARADQIDGERVIAQGLADSDIAARATCETFARLLGQLAGDLALLFQATGGVWLSGGPTRALRPLLEPADGPFQRAFAAKGRMRPVMNRLPVHLVTSDQAAIAGCLSLSNS</sequence>
<name>A0ABY2WXZ9_9RHOB</name>
<dbReference type="Proteomes" id="UP001191082">
    <property type="component" value="Unassembled WGS sequence"/>
</dbReference>
<evidence type="ECO:0000313" key="5">
    <source>
        <dbReference type="Proteomes" id="UP001191082"/>
    </source>
</evidence>
<dbReference type="InterPro" id="IPR050201">
    <property type="entry name" value="Bacterial_glucokinase"/>
</dbReference>
<dbReference type="CDD" id="cd24008">
    <property type="entry name" value="ASKHA_NBD_GLK"/>
    <property type="match status" value="1"/>
</dbReference>
<dbReference type="Pfam" id="PF02685">
    <property type="entry name" value="Glucokinase"/>
    <property type="match status" value="1"/>
</dbReference>
<proteinExistence type="inferred from homology"/>
<dbReference type="InterPro" id="IPR043129">
    <property type="entry name" value="ATPase_NBD"/>
</dbReference>
<keyword evidence="5" id="KW-1185">Reference proteome</keyword>
<gene>
    <name evidence="4" type="ORF">FGK64_21580</name>
</gene>
<protein>
    <submittedName>
        <fullName evidence="4">ROK family protein</fullName>
    </submittedName>
</protein>
<comment type="caution">
    <text evidence="4">The sequence shown here is derived from an EMBL/GenBank/DDBJ whole genome shotgun (WGS) entry which is preliminary data.</text>
</comment>
<evidence type="ECO:0000256" key="2">
    <source>
        <dbReference type="ARBA" id="ARBA00022777"/>
    </source>
</evidence>
<dbReference type="SUPFAM" id="SSF53067">
    <property type="entry name" value="Actin-like ATPase domain"/>
    <property type="match status" value="1"/>
</dbReference>
<dbReference type="PANTHER" id="PTHR47690:SF1">
    <property type="entry name" value="GLUCOKINASE"/>
    <property type="match status" value="1"/>
</dbReference>
<keyword evidence="2" id="KW-0418">Kinase</keyword>
<reference evidence="4 5" key="1">
    <citation type="submission" date="2019-05" db="EMBL/GenBank/DDBJ databases">
        <title>Marivita sp. nov. isolated from sea sediment.</title>
        <authorList>
            <person name="Kim W."/>
        </authorList>
    </citation>
    <scope>NUCLEOTIDE SEQUENCE [LARGE SCALE GENOMIC DNA]</scope>
    <source>
        <strain evidence="4 5">CAU 1492</strain>
    </source>
</reference>
<dbReference type="PANTHER" id="PTHR47690">
    <property type="entry name" value="GLUCOKINASE"/>
    <property type="match status" value="1"/>
</dbReference>
<evidence type="ECO:0000313" key="4">
    <source>
        <dbReference type="EMBL" id="TMV07458.1"/>
    </source>
</evidence>